<dbReference type="AlphaFoldDB" id="A0A0D0D1Z7"/>
<dbReference type="Proteomes" id="UP000054538">
    <property type="component" value="Unassembled WGS sequence"/>
</dbReference>
<dbReference type="PANTHER" id="PTHR14614:SF132">
    <property type="entry name" value="PROTEIN-LYSINE METHYLTRANSFERASE C42C1.13"/>
    <property type="match status" value="1"/>
</dbReference>
<reference evidence="1 2" key="1">
    <citation type="submission" date="2014-04" db="EMBL/GenBank/DDBJ databases">
        <authorList>
            <consortium name="DOE Joint Genome Institute"/>
            <person name="Kuo A."/>
            <person name="Kohler A."/>
            <person name="Jargeat P."/>
            <person name="Nagy L.G."/>
            <person name="Floudas D."/>
            <person name="Copeland A."/>
            <person name="Barry K.W."/>
            <person name="Cichocki N."/>
            <person name="Veneault-Fourrey C."/>
            <person name="LaButti K."/>
            <person name="Lindquist E.A."/>
            <person name="Lipzen A."/>
            <person name="Lundell T."/>
            <person name="Morin E."/>
            <person name="Murat C."/>
            <person name="Sun H."/>
            <person name="Tunlid A."/>
            <person name="Henrissat B."/>
            <person name="Grigoriev I.V."/>
            <person name="Hibbett D.S."/>
            <person name="Martin F."/>
            <person name="Nordberg H.P."/>
            <person name="Cantor M.N."/>
            <person name="Hua S.X."/>
        </authorList>
    </citation>
    <scope>NUCLEOTIDE SEQUENCE [LARGE SCALE GENOMIC DNA]</scope>
    <source>
        <strain evidence="1 2">Ve08.2h10</strain>
    </source>
</reference>
<dbReference type="GO" id="GO:0005829">
    <property type="term" value="C:cytosol"/>
    <property type="evidence" value="ECO:0007669"/>
    <property type="project" value="TreeGrafter"/>
</dbReference>
<dbReference type="InterPro" id="IPR019410">
    <property type="entry name" value="Methyltransf_16"/>
</dbReference>
<organism evidence="1 2">
    <name type="scientific">Paxillus rubicundulus Ve08.2h10</name>
    <dbReference type="NCBI Taxonomy" id="930991"/>
    <lineage>
        <taxon>Eukaryota</taxon>
        <taxon>Fungi</taxon>
        <taxon>Dikarya</taxon>
        <taxon>Basidiomycota</taxon>
        <taxon>Agaricomycotina</taxon>
        <taxon>Agaricomycetes</taxon>
        <taxon>Agaricomycetidae</taxon>
        <taxon>Boletales</taxon>
        <taxon>Paxilineae</taxon>
        <taxon>Paxillaceae</taxon>
        <taxon>Paxillus</taxon>
    </lineage>
</organism>
<gene>
    <name evidence="1" type="ORF">PAXRUDRAFT_677048</name>
</gene>
<dbReference type="Pfam" id="PF10294">
    <property type="entry name" value="Methyltransf_16"/>
    <property type="match status" value="1"/>
</dbReference>
<dbReference type="Gene3D" id="3.40.50.150">
    <property type="entry name" value="Vaccinia Virus protein VP39"/>
    <property type="match status" value="1"/>
</dbReference>
<dbReference type="InParanoid" id="A0A0D0D1Z7"/>
<dbReference type="HOGENOM" id="CLU_135969_0_0_1"/>
<reference evidence="2" key="2">
    <citation type="submission" date="2015-01" db="EMBL/GenBank/DDBJ databases">
        <title>Evolutionary Origins and Diversification of the Mycorrhizal Mutualists.</title>
        <authorList>
            <consortium name="DOE Joint Genome Institute"/>
            <consortium name="Mycorrhizal Genomics Consortium"/>
            <person name="Kohler A."/>
            <person name="Kuo A."/>
            <person name="Nagy L.G."/>
            <person name="Floudas D."/>
            <person name="Copeland A."/>
            <person name="Barry K.W."/>
            <person name="Cichocki N."/>
            <person name="Veneault-Fourrey C."/>
            <person name="LaButti K."/>
            <person name="Lindquist E.A."/>
            <person name="Lipzen A."/>
            <person name="Lundell T."/>
            <person name="Morin E."/>
            <person name="Murat C."/>
            <person name="Riley R."/>
            <person name="Ohm R."/>
            <person name="Sun H."/>
            <person name="Tunlid A."/>
            <person name="Henrissat B."/>
            <person name="Grigoriev I.V."/>
            <person name="Hibbett D.S."/>
            <person name="Martin F."/>
        </authorList>
    </citation>
    <scope>NUCLEOTIDE SEQUENCE [LARGE SCALE GENOMIC DNA]</scope>
    <source>
        <strain evidence="2">Ve08.2h10</strain>
    </source>
</reference>
<dbReference type="STRING" id="930991.A0A0D0D1Z7"/>
<keyword evidence="2" id="KW-1185">Reference proteome</keyword>
<accession>A0A0D0D1Z7</accession>
<sequence>MLQPLVILYSASAIPILESNIASSRPLMSKTLPQAAVLDWENEELTSQVQFDTGLDVIVMADVTYNASSFPALIGTLSRLIEFSKKKRNGRPPMVLLGYKERHADERLLWDQVKEINVHLGQVGEVKGAEGNPVEVWVGQVLNAV</sequence>
<dbReference type="PANTHER" id="PTHR14614">
    <property type="entry name" value="HEPATOCELLULAR CARCINOMA-ASSOCIATED ANTIGEN"/>
    <property type="match status" value="1"/>
</dbReference>
<name>A0A0D0D1Z7_9AGAM</name>
<dbReference type="OrthoDB" id="413520at2759"/>
<proteinExistence type="predicted"/>
<dbReference type="EMBL" id="KN825508">
    <property type="protein sequence ID" value="KIK90517.1"/>
    <property type="molecule type" value="Genomic_DNA"/>
</dbReference>
<protein>
    <submittedName>
        <fullName evidence="1">Uncharacterized protein</fullName>
    </submittedName>
</protein>
<dbReference type="GO" id="GO:0008757">
    <property type="term" value="F:S-adenosylmethionine-dependent methyltransferase activity"/>
    <property type="evidence" value="ECO:0007669"/>
    <property type="project" value="UniProtKB-ARBA"/>
</dbReference>
<evidence type="ECO:0000313" key="2">
    <source>
        <dbReference type="Proteomes" id="UP000054538"/>
    </source>
</evidence>
<dbReference type="InterPro" id="IPR029063">
    <property type="entry name" value="SAM-dependent_MTases_sf"/>
</dbReference>
<evidence type="ECO:0000313" key="1">
    <source>
        <dbReference type="EMBL" id="KIK90517.1"/>
    </source>
</evidence>